<dbReference type="Proteomes" id="UP001501000">
    <property type="component" value="Unassembled WGS sequence"/>
</dbReference>
<evidence type="ECO:0000313" key="3">
    <source>
        <dbReference type="Proteomes" id="UP001501000"/>
    </source>
</evidence>
<accession>A0ABP7MKY3</accession>
<keyword evidence="3" id="KW-1185">Reference proteome</keyword>
<proteinExistence type="predicted"/>
<name>A0ABP7MKY3_9ACTN</name>
<evidence type="ECO:0000313" key="2">
    <source>
        <dbReference type="EMBL" id="GAA3925475.1"/>
    </source>
</evidence>
<sequence>MKYTLTEQQTGLLRQIAAAPGTFPVAPNSTNTAWALEQRGLIKRSWSGHDHVAMVTPDGRYFLKHGKHPEEVRAEKKRLTGDAERAENAPADGFELIARLQSTASGRLTVPDPGPRTRGRWRAAYYGALHQGHIPDGHKLRWVGRQRGDCVFTLVDEEAVKAAEPPPVPAIDVPAELDRPHRLVRATRKALGRSKSTTVDTREKRDVIPLHVSRELVDRALRIMHALLTEAENRGYEVETRTDLHRGEAVHKLVVVIRGHALPLAVAERTSKVPHEPTPQEIRRQERSPWTRIPKYDLEFNGRLEIGAPVGDWHQRAYTQSDGARWTLESRLGRLLRDLEDIVDSAERRQQEEEQRKAEQRRQWYAAVAQARERQIERHRAETLAEQVKAWHQADEIRAFCRAARARAEDDSLPPVQSEWLEWAEAHAERIDPLSAPLRTPPDPPSSRETLRELLQGNLQAHAWPFDSKGRWSPPDESASA</sequence>
<evidence type="ECO:0008006" key="4">
    <source>
        <dbReference type="Google" id="ProtNLM"/>
    </source>
</evidence>
<protein>
    <recommendedName>
        <fullName evidence="4">PE-PGRS family protein</fullName>
    </recommendedName>
</protein>
<gene>
    <name evidence="2" type="ORF">GCM10022244_38670</name>
</gene>
<dbReference type="RefSeq" id="WP_345284424.1">
    <property type="nucleotide sequence ID" value="NZ_BAABAJ010000011.1"/>
</dbReference>
<dbReference type="EMBL" id="BAABAJ010000011">
    <property type="protein sequence ID" value="GAA3925475.1"/>
    <property type="molecule type" value="Genomic_DNA"/>
</dbReference>
<feature type="coiled-coil region" evidence="1">
    <location>
        <begin position="336"/>
        <end position="363"/>
    </location>
</feature>
<keyword evidence="1" id="KW-0175">Coiled coil</keyword>
<evidence type="ECO:0000256" key="1">
    <source>
        <dbReference type="SAM" id="Coils"/>
    </source>
</evidence>
<comment type="caution">
    <text evidence="2">The sequence shown here is derived from an EMBL/GenBank/DDBJ whole genome shotgun (WGS) entry which is preliminary data.</text>
</comment>
<reference evidence="3" key="1">
    <citation type="journal article" date="2019" name="Int. J. Syst. Evol. Microbiol.">
        <title>The Global Catalogue of Microorganisms (GCM) 10K type strain sequencing project: providing services to taxonomists for standard genome sequencing and annotation.</title>
        <authorList>
            <consortium name="The Broad Institute Genomics Platform"/>
            <consortium name="The Broad Institute Genome Sequencing Center for Infectious Disease"/>
            <person name="Wu L."/>
            <person name="Ma J."/>
        </authorList>
    </citation>
    <scope>NUCLEOTIDE SEQUENCE [LARGE SCALE GENOMIC DNA]</scope>
    <source>
        <strain evidence="3">JCM 16956</strain>
    </source>
</reference>
<organism evidence="2 3">
    <name type="scientific">Streptomyces gulbargensis</name>
    <dbReference type="NCBI Taxonomy" id="364901"/>
    <lineage>
        <taxon>Bacteria</taxon>
        <taxon>Bacillati</taxon>
        <taxon>Actinomycetota</taxon>
        <taxon>Actinomycetes</taxon>
        <taxon>Kitasatosporales</taxon>
        <taxon>Streptomycetaceae</taxon>
        <taxon>Streptomyces</taxon>
    </lineage>
</organism>